<sequence>MLVAAAVCPHPPLMAPELAGAAAGELDGLRAACAAAAGSLAEAEPDVLAVVGGAQEGGGYGPDAAGSLAPWGVDVRYGDGAPVLPLSLVIGRRILDGGGLTASGGFHAVPFGASPQECAELGARLAGAAGRVAVLVMADGSACLTEKSPGYLDPRAQPYNAAIVRALGRGEVPDLDPREAEELGVAGRAALQVLAAAAAGGGPLDGEILYDDAPYGVGYFVARLGTGTRARS</sequence>
<dbReference type="Gene3D" id="3.40.830.10">
    <property type="entry name" value="LigB-like"/>
    <property type="match status" value="2"/>
</dbReference>
<dbReference type="AlphaFoldDB" id="A0A8J3SGB3"/>
<dbReference type="Proteomes" id="UP000619788">
    <property type="component" value="Unassembled WGS sequence"/>
</dbReference>
<dbReference type="SUPFAM" id="SSF53213">
    <property type="entry name" value="LigB-like"/>
    <property type="match status" value="1"/>
</dbReference>
<organism evidence="1 2">
    <name type="scientific">Planobispora siamensis</name>
    <dbReference type="NCBI Taxonomy" id="936338"/>
    <lineage>
        <taxon>Bacteria</taxon>
        <taxon>Bacillati</taxon>
        <taxon>Actinomycetota</taxon>
        <taxon>Actinomycetes</taxon>
        <taxon>Streptosporangiales</taxon>
        <taxon>Streptosporangiaceae</taxon>
        <taxon>Planobispora</taxon>
    </lineage>
</organism>
<protein>
    <submittedName>
        <fullName evidence="1">Uncharacterized protein</fullName>
    </submittedName>
</protein>
<evidence type="ECO:0000313" key="1">
    <source>
        <dbReference type="EMBL" id="GIH92061.1"/>
    </source>
</evidence>
<comment type="caution">
    <text evidence="1">The sequence shown here is derived from an EMBL/GenBank/DDBJ whole genome shotgun (WGS) entry which is preliminary data.</text>
</comment>
<reference evidence="1 2" key="1">
    <citation type="submission" date="2021-01" db="EMBL/GenBank/DDBJ databases">
        <title>Whole genome shotgun sequence of Planobispora siamensis NBRC 107568.</title>
        <authorList>
            <person name="Komaki H."/>
            <person name="Tamura T."/>
        </authorList>
    </citation>
    <scope>NUCLEOTIDE SEQUENCE [LARGE SCALE GENOMIC DNA]</scope>
    <source>
        <strain evidence="1 2">NBRC 107568</strain>
    </source>
</reference>
<name>A0A8J3SGB3_9ACTN</name>
<evidence type="ECO:0000313" key="2">
    <source>
        <dbReference type="Proteomes" id="UP000619788"/>
    </source>
</evidence>
<keyword evidence="2" id="KW-1185">Reference proteome</keyword>
<dbReference type="RefSeq" id="WP_204064311.1">
    <property type="nucleotide sequence ID" value="NZ_BOOJ01000024.1"/>
</dbReference>
<proteinExistence type="predicted"/>
<accession>A0A8J3SGB3</accession>
<gene>
    <name evidence="1" type="ORF">Psi01_26910</name>
</gene>
<dbReference type="EMBL" id="BOOJ01000024">
    <property type="protein sequence ID" value="GIH92061.1"/>
    <property type="molecule type" value="Genomic_DNA"/>
</dbReference>